<dbReference type="Proteomes" id="UP000295632">
    <property type="component" value="Unassembled WGS sequence"/>
</dbReference>
<comment type="caution">
    <text evidence="5">The sequence shown here is derived from an EMBL/GenBank/DDBJ whole genome shotgun (WGS) entry which is preliminary data.</text>
</comment>
<dbReference type="SUPFAM" id="SSF53822">
    <property type="entry name" value="Periplasmic binding protein-like I"/>
    <property type="match status" value="1"/>
</dbReference>
<evidence type="ECO:0000259" key="4">
    <source>
        <dbReference type="Pfam" id="PF13377"/>
    </source>
</evidence>
<dbReference type="GO" id="GO:0000976">
    <property type="term" value="F:transcription cis-regulatory region binding"/>
    <property type="evidence" value="ECO:0007669"/>
    <property type="project" value="TreeGrafter"/>
</dbReference>
<evidence type="ECO:0000256" key="1">
    <source>
        <dbReference type="ARBA" id="ARBA00023015"/>
    </source>
</evidence>
<dbReference type="AlphaFoldDB" id="A0A4R6TWQ9"/>
<reference evidence="5 6" key="1">
    <citation type="submission" date="2019-03" db="EMBL/GenBank/DDBJ databases">
        <title>Genomic Encyclopedia of Type Strains, Phase IV (KMG-IV): sequencing the most valuable type-strain genomes for metagenomic binning, comparative biology and taxonomic classification.</title>
        <authorList>
            <person name="Goeker M."/>
        </authorList>
    </citation>
    <scope>NUCLEOTIDE SEQUENCE [LARGE SCALE GENOMIC DNA]</scope>
    <source>
        <strain evidence="5 6">DSM 28697</strain>
    </source>
</reference>
<evidence type="ECO:0000313" key="6">
    <source>
        <dbReference type="Proteomes" id="UP000295632"/>
    </source>
</evidence>
<accession>A0A4R6TWQ9</accession>
<dbReference type="EMBL" id="SNYJ01000012">
    <property type="protein sequence ID" value="TDQ37696.1"/>
    <property type="molecule type" value="Genomic_DNA"/>
</dbReference>
<dbReference type="Pfam" id="PF13377">
    <property type="entry name" value="Peripla_BP_3"/>
    <property type="match status" value="1"/>
</dbReference>
<protein>
    <submittedName>
        <fullName evidence="5">Substrate-binding family protein</fullName>
    </submittedName>
</protein>
<keyword evidence="1" id="KW-0805">Transcription regulation</keyword>
<dbReference type="GO" id="GO:0003700">
    <property type="term" value="F:DNA-binding transcription factor activity"/>
    <property type="evidence" value="ECO:0007669"/>
    <property type="project" value="TreeGrafter"/>
</dbReference>
<proteinExistence type="predicted"/>
<keyword evidence="3" id="KW-0804">Transcription</keyword>
<organism evidence="5 6">
    <name type="scientific">Aureibacillus halotolerans</name>
    <dbReference type="NCBI Taxonomy" id="1508390"/>
    <lineage>
        <taxon>Bacteria</taxon>
        <taxon>Bacillati</taxon>
        <taxon>Bacillota</taxon>
        <taxon>Bacilli</taxon>
        <taxon>Bacillales</taxon>
        <taxon>Bacillaceae</taxon>
        <taxon>Aureibacillus</taxon>
    </lineage>
</organism>
<feature type="domain" description="Transcriptional regulator LacI/GalR-like sensor" evidence="4">
    <location>
        <begin position="6"/>
        <end position="98"/>
    </location>
</feature>
<dbReference type="PANTHER" id="PTHR30146:SF109">
    <property type="entry name" value="HTH-TYPE TRANSCRIPTIONAL REGULATOR GALS"/>
    <property type="match status" value="1"/>
</dbReference>
<dbReference type="CDD" id="cd06267">
    <property type="entry name" value="PBP1_LacI_sugar_binding-like"/>
    <property type="match status" value="1"/>
</dbReference>
<keyword evidence="6" id="KW-1185">Reference proteome</keyword>
<evidence type="ECO:0000313" key="5">
    <source>
        <dbReference type="EMBL" id="TDQ37696.1"/>
    </source>
</evidence>
<name>A0A4R6TWQ9_9BACI</name>
<dbReference type="PANTHER" id="PTHR30146">
    <property type="entry name" value="LACI-RELATED TRANSCRIPTIONAL REPRESSOR"/>
    <property type="match status" value="1"/>
</dbReference>
<gene>
    <name evidence="5" type="ORF">EV213_11256</name>
</gene>
<evidence type="ECO:0000256" key="3">
    <source>
        <dbReference type="ARBA" id="ARBA00023163"/>
    </source>
</evidence>
<dbReference type="InterPro" id="IPR046335">
    <property type="entry name" value="LacI/GalR-like_sensor"/>
</dbReference>
<dbReference type="InterPro" id="IPR028082">
    <property type="entry name" value="Peripla_BP_I"/>
</dbReference>
<dbReference type="Gene3D" id="3.40.50.2300">
    <property type="match status" value="2"/>
</dbReference>
<evidence type="ECO:0000256" key="2">
    <source>
        <dbReference type="ARBA" id="ARBA00023125"/>
    </source>
</evidence>
<keyword evidence="2" id="KW-0238">DNA-binding</keyword>
<sequence>MIAQGDLPEAIFYGNDEMAIGGLQAFKEGQIKMPGDISVIGFDDIQLAEYVSPPLTTIKQPKYDMGALSAHLIFQFLERKKINQQYKLSTELVGRNSVANKAPLL</sequence>